<keyword evidence="4" id="KW-0732">Signal</keyword>
<dbReference type="EMBL" id="LAEV01000446">
    <property type="protein sequence ID" value="KKA30271.1"/>
    <property type="molecule type" value="Genomic_DNA"/>
</dbReference>
<evidence type="ECO:0000313" key="5">
    <source>
        <dbReference type="EMBL" id="KKA30271.1"/>
    </source>
</evidence>
<name>A0A0F4ZJJ3_9PEZI</name>
<sequence length="191" mass="20843">MSLHLWSSLSLAVENGWGGPDSSDKRDWFAGVIVDLFPAYTDAAPPTTTTTNSAATTDPTVPELIEDVETVLLQVMVDEFDVAIEDDSAYDLARQLVNVYTQCAQGEFAEANTLAERFRTKKAGAAGAGFKKVEDQDQDTDWESDEDGDEGDSDDEMDEAPALVQTAPAREKVEPQVDEDGFTTVVSKKRR</sequence>
<evidence type="ECO:0000256" key="3">
    <source>
        <dbReference type="SAM" id="MobiDB-lite"/>
    </source>
</evidence>
<dbReference type="OrthoDB" id="263560at2759"/>
<gene>
    <name evidence="5" type="ORF">TD95_004385</name>
</gene>
<feature type="signal peptide" evidence="4">
    <location>
        <begin position="1"/>
        <end position="18"/>
    </location>
</feature>
<dbReference type="Pfam" id="PF10273">
    <property type="entry name" value="WGG"/>
    <property type="match status" value="1"/>
</dbReference>
<feature type="region of interest" description="Disordered" evidence="3">
    <location>
        <begin position="126"/>
        <end position="191"/>
    </location>
</feature>
<evidence type="ECO:0000256" key="4">
    <source>
        <dbReference type="SAM" id="SignalP"/>
    </source>
</evidence>
<dbReference type="AlphaFoldDB" id="A0A0F4ZJJ3"/>
<feature type="chain" id="PRO_5002482525" description="Pre-rRNA-processing protein TSR2" evidence="4">
    <location>
        <begin position="19"/>
        <end position="191"/>
    </location>
</feature>
<dbReference type="GO" id="GO:0006364">
    <property type="term" value="P:rRNA processing"/>
    <property type="evidence" value="ECO:0007669"/>
    <property type="project" value="UniProtKB-KW"/>
</dbReference>
<dbReference type="PANTHER" id="PTHR21250">
    <property type="entry name" value="PRE-RRNA-PROCESSING PROTEIN TSR2 HOMOLOG"/>
    <property type="match status" value="1"/>
</dbReference>
<organism evidence="5 6">
    <name type="scientific">Thielaviopsis punctulata</name>
    <dbReference type="NCBI Taxonomy" id="72032"/>
    <lineage>
        <taxon>Eukaryota</taxon>
        <taxon>Fungi</taxon>
        <taxon>Dikarya</taxon>
        <taxon>Ascomycota</taxon>
        <taxon>Pezizomycotina</taxon>
        <taxon>Sordariomycetes</taxon>
        <taxon>Hypocreomycetidae</taxon>
        <taxon>Microascales</taxon>
        <taxon>Ceratocystidaceae</taxon>
        <taxon>Thielaviopsis</taxon>
    </lineage>
</organism>
<accession>A0A0F4ZJJ3</accession>
<comment type="caution">
    <text evidence="5">The sequence shown here is derived from an EMBL/GenBank/DDBJ whole genome shotgun (WGS) entry which is preliminary data.</text>
</comment>
<evidence type="ECO:0000256" key="2">
    <source>
        <dbReference type="ARBA" id="ARBA00022552"/>
    </source>
</evidence>
<evidence type="ECO:0000313" key="6">
    <source>
        <dbReference type="Proteomes" id="UP000033483"/>
    </source>
</evidence>
<evidence type="ECO:0000256" key="1">
    <source>
        <dbReference type="ARBA" id="ARBA00006524"/>
    </source>
</evidence>
<proteinExistence type="inferred from homology"/>
<keyword evidence="2" id="KW-0698">rRNA processing</keyword>
<evidence type="ECO:0008006" key="7">
    <source>
        <dbReference type="Google" id="ProtNLM"/>
    </source>
</evidence>
<comment type="similarity">
    <text evidence="1">Belongs to the TSR2 family.</text>
</comment>
<protein>
    <recommendedName>
        <fullName evidence="7">Pre-rRNA-processing protein TSR2</fullName>
    </recommendedName>
</protein>
<reference evidence="5 6" key="1">
    <citation type="submission" date="2015-03" db="EMBL/GenBank/DDBJ databases">
        <authorList>
            <person name="Radwan O."/>
            <person name="Al-Naeli F.A."/>
            <person name="Rendon G.A."/>
            <person name="Fields C."/>
        </authorList>
    </citation>
    <scope>NUCLEOTIDE SEQUENCE [LARGE SCALE GENOMIC DNA]</scope>
    <source>
        <strain evidence="5">CR-DP1</strain>
    </source>
</reference>
<dbReference type="InterPro" id="IPR019398">
    <property type="entry name" value="Pre-rRNA_process_TSR2"/>
</dbReference>
<keyword evidence="6" id="KW-1185">Reference proteome</keyword>
<feature type="compositionally biased region" description="Acidic residues" evidence="3">
    <location>
        <begin position="136"/>
        <end position="159"/>
    </location>
</feature>
<dbReference type="Proteomes" id="UP000033483">
    <property type="component" value="Unassembled WGS sequence"/>
</dbReference>